<organism evidence="1 2">
    <name type="scientific">Trifolium pratense</name>
    <name type="common">Red clover</name>
    <dbReference type="NCBI Taxonomy" id="57577"/>
    <lineage>
        <taxon>Eukaryota</taxon>
        <taxon>Viridiplantae</taxon>
        <taxon>Streptophyta</taxon>
        <taxon>Embryophyta</taxon>
        <taxon>Tracheophyta</taxon>
        <taxon>Spermatophyta</taxon>
        <taxon>Magnoliopsida</taxon>
        <taxon>eudicotyledons</taxon>
        <taxon>Gunneridae</taxon>
        <taxon>Pentapetalae</taxon>
        <taxon>rosids</taxon>
        <taxon>fabids</taxon>
        <taxon>Fabales</taxon>
        <taxon>Fabaceae</taxon>
        <taxon>Papilionoideae</taxon>
        <taxon>50 kb inversion clade</taxon>
        <taxon>NPAAA clade</taxon>
        <taxon>Hologalegina</taxon>
        <taxon>IRL clade</taxon>
        <taxon>Trifolieae</taxon>
        <taxon>Trifolium</taxon>
    </lineage>
</organism>
<accession>A0ACB0IFS6</accession>
<dbReference type="Proteomes" id="UP001177021">
    <property type="component" value="Unassembled WGS sequence"/>
</dbReference>
<evidence type="ECO:0000313" key="2">
    <source>
        <dbReference type="Proteomes" id="UP001177021"/>
    </source>
</evidence>
<comment type="caution">
    <text evidence="1">The sequence shown here is derived from an EMBL/GenBank/DDBJ whole genome shotgun (WGS) entry which is preliminary data.</text>
</comment>
<keyword evidence="2" id="KW-1185">Reference proteome</keyword>
<proteinExistence type="predicted"/>
<dbReference type="EMBL" id="CASHSV030000001">
    <property type="protein sequence ID" value="CAJ2631161.1"/>
    <property type="molecule type" value="Genomic_DNA"/>
</dbReference>
<gene>
    <name evidence="1" type="ORF">MILVUS5_LOCUS2780</name>
</gene>
<name>A0ACB0IFS6_TRIPR</name>
<evidence type="ECO:0000313" key="1">
    <source>
        <dbReference type="EMBL" id="CAJ2631161.1"/>
    </source>
</evidence>
<reference evidence="1" key="1">
    <citation type="submission" date="2023-10" db="EMBL/GenBank/DDBJ databases">
        <authorList>
            <person name="Rodriguez Cubillos JULIANA M."/>
            <person name="De Vega J."/>
        </authorList>
    </citation>
    <scope>NUCLEOTIDE SEQUENCE</scope>
</reference>
<protein>
    <submittedName>
        <fullName evidence="1">Uncharacterized protein</fullName>
    </submittedName>
</protein>
<sequence length="123" mass="13758">MELEHENKRGKEPNILLNMASDPNLDNCLGPDELLLPHVKAKVMENNILIYINCEKENGIVLKILNKLGNLHLLVTSTTVLPFGNSTLRITIIAEMGDAYKMKMMDLGDNVRQLLSNDGSTNR</sequence>